<dbReference type="VEuPathDB" id="TriTrypDB:TCSYLVIO_006215"/>
<dbReference type="VEuPathDB" id="TriTrypDB:TcCL_Unassigned06960"/>
<comment type="caution">
    <text evidence="1">The sequence shown here is derived from an EMBL/GenBank/DDBJ whole genome shotgun (WGS) entry which is preliminary data.</text>
</comment>
<dbReference type="Proteomes" id="UP000246078">
    <property type="component" value="Unassembled WGS sequence"/>
</dbReference>
<dbReference type="EMBL" id="PRFC01000150">
    <property type="protein sequence ID" value="PWV04504.1"/>
    <property type="molecule type" value="Genomic_DNA"/>
</dbReference>
<dbReference type="VEuPathDB" id="TriTrypDB:C3747_150g45"/>
<dbReference type="VEuPathDB" id="TriTrypDB:C4B63_4g211"/>
<sequence length="158" mass="17620">MRPVTSTYRLPNEKEKVNETAQKTIDPNGIVTCGATEASHNGRFIWYQFTMRFYYSAWVALRGKMTPQLAAEALCTEFLYLAEGAQQPCHAPSHGGRLQPPPAQRQWHSILIRGKRGVLVVAQSIRLQDRVKVFTSVGCMGTLCDCFSLVLPGSIYSV</sequence>
<accession>A0A2V2WCX0</accession>
<evidence type="ECO:0000313" key="2">
    <source>
        <dbReference type="Proteomes" id="UP000246078"/>
    </source>
</evidence>
<dbReference type="VEuPathDB" id="TriTrypDB:BCY84_18786"/>
<protein>
    <submittedName>
        <fullName evidence="1">Uncharacterized protein</fullName>
    </submittedName>
</protein>
<name>A0A2V2WCX0_TRYCR</name>
<dbReference type="VEuPathDB" id="TriTrypDB:TcCLB.506357.190"/>
<dbReference type="VEuPathDB" id="TriTrypDB:TcCLB.508891.40"/>
<reference evidence="1 2" key="1">
    <citation type="journal article" date="2018" name="Microb. Genom.">
        <title>Expanding an expanded genome: long-read sequencing of Trypanosoma cruzi.</title>
        <authorList>
            <person name="Berna L."/>
            <person name="Rodriguez M."/>
            <person name="Chiribao M.L."/>
            <person name="Parodi-Talice A."/>
            <person name="Pita S."/>
            <person name="Rijo G."/>
            <person name="Alvarez-Valin F."/>
            <person name="Robello C."/>
        </authorList>
    </citation>
    <scope>NUCLEOTIDE SEQUENCE [LARGE SCALE GENOMIC DNA]</scope>
    <source>
        <strain evidence="1 2">TCC</strain>
    </source>
</reference>
<dbReference type="VEuPathDB" id="TriTrypDB:TcBrA4_0083990"/>
<dbReference type="VEuPathDB" id="TriTrypDB:TCDM_02393"/>
<dbReference type="VEuPathDB" id="TriTrypDB:ECC02_001094"/>
<organism evidence="1 2">
    <name type="scientific">Trypanosoma cruzi</name>
    <dbReference type="NCBI Taxonomy" id="5693"/>
    <lineage>
        <taxon>Eukaryota</taxon>
        <taxon>Discoba</taxon>
        <taxon>Euglenozoa</taxon>
        <taxon>Kinetoplastea</taxon>
        <taxon>Metakinetoplastina</taxon>
        <taxon>Trypanosomatida</taxon>
        <taxon>Trypanosomatidae</taxon>
        <taxon>Trypanosoma</taxon>
        <taxon>Schizotrypanum</taxon>
    </lineage>
</organism>
<gene>
    <name evidence="1" type="ORF">C3747_150g45</name>
</gene>
<proteinExistence type="predicted"/>
<dbReference type="VEuPathDB" id="TriTrypDB:TcG_03264"/>
<dbReference type="AlphaFoldDB" id="A0A2V2WCX0"/>
<evidence type="ECO:0000313" key="1">
    <source>
        <dbReference type="EMBL" id="PWV04504.1"/>
    </source>
</evidence>